<keyword evidence="1" id="KW-0645">Protease</keyword>
<comment type="similarity">
    <text evidence="5">Belongs to the peptidase S1 family. CLIP subfamily.</text>
</comment>
<dbReference type="PROSITE" id="PS50240">
    <property type="entry name" value="TRYPSIN_DOM"/>
    <property type="match status" value="1"/>
</dbReference>
<organism evidence="8 9">
    <name type="scientific">Aedes aegypti</name>
    <name type="common">Yellowfever mosquito</name>
    <name type="synonym">Culex aegypti</name>
    <dbReference type="NCBI Taxonomy" id="7159"/>
    <lineage>
        <taxon>Eukaryota</taxon>
        <taxon>Metazoa</taxon>
        <taxon>Ecdysozoa</taxon>
        <taxon>Arthropoda</taxon>
        <taxon>Hexapoda</taxon>
        <taxon>Insecta</taxon>
        <taxon>Pterygota</taxon>
        <taxon>Neoptera</taxon>
        <taxon>Endopterygota</taxon>
        <taxon>Diptera</taxon>
        <taxon>Nematocera</taxon>
        <taxon>Culicoidea</taxon>
        <taxon>Culicidae</taxon>
        <taxon>Culicinae</taxon>
        <taxon>Aedini</taxon>
        <taxon>Aedes</taxon>
        <taxon>Stegomyia</taxon>
    </lineage>
</organism>
<dbReference type="InterPro" id="IPR001314">
    <property type="entry name" value="Peptidase_S1A"/>
</dbReference>
<reference evidence="8" key="3">
    <citation type="submission" date="2012-09" db="EMBL/GenBank/DDBJ databases">
        <authorList>
            <consortium name="VectorBase"/>
        </authorList>
    </citation>
    <scope>NUCLEOTIDE SEQUENCE</scope>
    <source>
        <strain evidence="8">Liverpool</strain>
    </source>
</reference>
<feature type="chain" id="PRO_5030175107" evidence="6">
    <location>
        <begin position="18"/>
        <end position="263"/>
    </location>
</feature>
<reference evidence="8" key="2">
    <citation type="journal article" date="2007" name="Science">
        <title>Genome sequence of Aedes aegypti, a major arbovirus vector.</title>
        <authorList>
            <person name="Nene V."/>
            <person name="Wortman J.R."/>
            <person name="Lawson D."/>
            <person name="Haas B."/>
            <person name="Kodira C."/>
            <person name="Tu Z.J."/>
            <person name="Loftus B."/>
            <person name="Xi Z."/>
            <person name="Megy K."/>
            <person name="Grabherr M."/>
            <person name="Ren Q."/>
            <person name="Zdobnov E.M."/>
            <person name="Lobo N.F."/>
            <person name="Campbell K.S."/>
            <person name="Brown S.E."/>
            <person name="Bonaldo M.F."/>
            <person name="Zhu J."/>
            <person name="Sinkins S.P."/>
            <person name="Hogenkamp D.G."/>
            <person name="Amedeo P."/>
            <person name="Arensburger P."/>
            <person name="Atkinson P.W."/>
            <person name="Bidwell S."/>
            <person name="Biedler J."/>
            <person name="Birney E."/>
            <person name="Bruggner R.V."/>
            <person name="Costas J."/>
            <person name="Coy M.R."/>
            <person name="Crabtree J."/>
            <person name="Crawford M."/>
            <person name="Debruyn B."/>
            <person name="Decaprio D."/>
            <person name="Eiglmeier K."/>
            <person name="Eisenstadt E."/>
            <person name="El-Dorry H."/>
            <person name="Gelbart W.M."/>
            <person name="Gomes S.L."/>
            <person name="Hammond M."/>
            <person name="Hannick L.I."/>
            <person name="Hogan J.R."/>
            <person name="Holmes M.H."/>
            <person name="Jaffe D."/>
            <person name="Johnston J.S."/>
            <person name="Kennedy R.C."/>
            <person name="Koo H."/>
            <person name="Kravitz S."/>
            <person name="Kriventseva E.V."/>
            <person name="Kulp D."/>
            <person name="Labutti K."/>
            <person name="Lee E."/>
            <person name="Li S."/>
            <person name="Lovin D.D."/>
            <person name="Mao C."/>
            <person name="Mauceli E."/>
            <person name="Menck C.F."/>
            <person name="Miller J.R."/>
            <person name="Montgomery P."/>
            <person name="Mori A."/>
            <person name="Nascimento A.L."/>
            <person name="Naveira H.F."/>
            <person name="Nusbaum C."/>
            <person name="O'leary S."/>
            <person name="Orvis J."/>
            <person name="Pertea M."/>
            <person name="Quesneville H."/>
            <person name="Reidenbach K.R."/>
            <person name="Rogers Y.H."/>
            <person name="Roth C.W."/>
            <person name="Schneider J.R."/>
            <person name="Schatz M."/>
            <person name="Shumway M."/>
            <person name="Stanke M."/>
            <person name="Stinson E.O."/>
            <person name="Tubio J.M."/>
            <person name="Vanzee J.P."/>
            <person name="Verjovski-Almeida S."/>
            <person name="Werner D."/>
            <person name="White O."/>
            <person name="Wyder S."/>
            <person name="Zeng Q."/>
            <person name="Zhao Q."/>
            <person name="Zhao Y."/>
            <person name="Hill C.A."/>
            <person name="Raikhel A.S."/>
            <person name="Soares M.B."/>
            <person name="Knudson D.L."/>
            <person name="Lee N.H."/>
            <person name="Galagan J."/>
            <person name="Salzberg S.L."/>
            <person name="Paulsen I.T."/>
            <person name="Dimopoulos G."/>
            <person name="Collins F.H."/>
            <person name="Birren B."/>
            <person name="Fraser-Liggett C.M."/>
            <person name="Severson D.W."/>
        </authorList>
    </citation>
    <scope>NUCLEOTIDE SEQUENCE [LARGE SCALE GENOMIC DNA]</scope>
    <source>
        <strain evidence="8">Liverpool</strain>
    </source>
</reference>
<dbReference type="SMART" id="SM00020">
    <property type="entry name" value="Tryp_SPc"/>
    <property type="match status" value="1"/>
</dbReference>
<evidence type="ECO:0000313" key="9">
    <source>
        <dbReference type="Proteomes" id="UP000682892"/>
    </source>
</evidence>
<gene>
    <name evidence="8" type="ORF">AaeL_AAEL012559</name>
</gene>
<dbReference type="InterPro" id="IPR009003">
    <property type="entry name" value="Peptidase_S1_PA"/>
</dbReference>
<evidence type="ECO:0000259" key="7">
    <source>
        <dbReference type="PROSITE" id="PS50240"/>
    </source>
</evidence>
<dbReference type="SUPFAM" id="SSF50494">
    <property type="entry name" value="Trypsin-like serine proteases"/>
    <property type="match status" value="1"/>
</dbReference>
<dbReference type="InterPro" id="IPR043504">
    <property type="entry name" value="Peptidase_S1_PA_chymotrypsin"/>
</dbReference>
<dbReference type="AlphaFoldDB" id="Q16LQ7"/>
<dbReference type="KEGG" id="aag:5576510"/>
<sequence>MQSSAVIFTLCLGLVLANPLGDKNQRIVNGEIAERDQFPYAVGLLTPTGICGASLISANYVLTAAQCINGFTSVTVVLGSTRIFDVMDEGQIRMEATVLKVHPGYEIAPDIFDVGLIQLPQSVPDLRPIRLPNLRQVEASFTGQQATVVGWGSTSNNGPQSMDLRFTRSTVISVTSCRLGLPTQQITDNHICTESSESAPCQGDYGSPLTIVDVDGITKQVGVFSFTSILGCESNRPSVYTRMSSYLQWIGDNSDVDIREGFD</sequence>
<dbReference type="eggNOG" id="KOG3627">
    <property type="taxonomic scope" value="Eukaryota"/>
</dbReference>
<dbReference type="PANTHER" id="PTHR24276:SF98">
    <property type="entry name" value="FI18310P1-RELATED"/>
    <property type="match status" value="1"/>
</dbReference>
<dbReference type="VEuPathDB" id="VectorBase:AAEL012559"/>
<evidence type="ECO:0000313" key="8">
    <source>
        <dbReference type="EMBL" id="EAT35259.1"/>
    </source>
</evidence>
<dbReference type="EMBL" id="CH477897">
    <property type="protein sequence ID" value="EAT35259.1"/>
    <property type="molecule type" value="Genomic_DNA"/>
</dbReference>
<evidence type="ECO:0000256" key="3">
    <source>
        <dbReference type="ARBA" id="ARBA00022825"/>
    </source>
</evidence>
<dbReference type="OMA" id="HCMERAS"/>
<keyword evidence="4" id="KW-1015">Disulfide bond</keyword>
<name>Q16LQ7_AEDAE</name>
<proteinExistence type="inferred from homology"/>
<keyword evidence="3" id="KW-0720">Serine protease</keyword>
<dbReference type="HOGENOM" id="CLU_006842_7_6_1"/>
<dbReference type="GO" id="GO:0006508">
    <property type="term" value="P:proteolysis"/>
    <property type="evidence" value="ECO:0007669"/>
    <property type="project" value="UniProtKB-KW"/>
</dbReference>
<evidence type="ECO:0000256" key="5">
    <source>
        <dbReference type="ARBA" id="ARBA00024195"/>
    </source>
</evidence>
<dbReference type="PhylomeDB" id="Q16LQ7"/>
<dbReference type="OrthoDB" id="5565075at2759"/>
<accession>Q16LQ7</accession>
<protein>
    <submittedName>
        <fullName evidence="8">AAEL012559-PA</fullName>
    </submittedName>
</protein>
<dbReference type="PaxDb" id="7159-AAEL012559-PA"/>
<dbReference type="InterPro" id="IPR050430">
    <property type="entry name" value="Peptidase_S1"/>
</dbReference>
<evidence type="ECO:0000256" key="6">
    <source>
        <dbReference type="SAM" id="SignalP"/>
    </source>
</evidence>
<dbReference type="CDD" id="cd00190">
    <property type="entry name" value="Tryp_SPc"/>
    <property type="match status" value="1"/>
</dbReference>
<reference evidence="8" key="1">
    <citation type="submission" date="2005-10" db="EMBL/GenBank/DDBJ databases">
        <authorList>
            <person name="Loftus B.J."/>
            <person name="Nene V.M."/>
            <person name="Hannick L.I."/>
            <person name="Bidwell S."/>
            <person name="Haas B."/>
            <person name="Amedeo P."/>
            <person name="Orvis J."/>
            <person name="Wortman J.R."/>
            <person name="White O.R."/>
            <person name="Salzberg S."/>
            <person name="Shumway M."/>
            <person name="Koo H."/>
            <person name="Zhao Y."/>
            <person name="Holmes M."/>
            <person name="Miller J."/>
            <person name="Schatz M."/>
            <person name="Pop M."/>
            <person name="Pai G."/>
            <person name="Utterback T."/>
            <person name="Rogers Y.-H."/>
            <person name="Kravitz S."/>
            <person name="Fraser C.M."/>
        </authorList>
    </citation>
    <scope>NUCLEOTIDE SEQUENCE</scope>
    <source>
        <strain evidence="8">Liverpool</strain>
    </source>
</reference>
<evidence type="ECO:0000256" key="2">
    <source>
        <dbReference type="ARBA" id="ARBA00022801"/>
    </source>
</evidence>
<dbReference type="Pfam" id="PF00089">
    <property type="entry name" value="Trypsin"/>
    <property type="match status" value="1"/>
</dbReference>
<feature type="domain" description="Peptidase S1" evidence="7">
    <location>
        <begin position="27"/>
        <end position="255"/>
    </location>
</feature>
<keyword evidence="6" id="KW-0732">Signal</keyword>
<evidence type="ECO:0000256" key="4">
    <source>
        <dbReference type="ARBA" id="ARBA00023157"/>
    </source>
</evidence>
<dbReference type="PANTHER" id="PTHR24276">
    <property type="entry name" value="POLYSERASE-RELATED"/>
    <property type="match status" value="1"/>
</dbReference>
<dbReference type="STRING" id="7159.Q16LQ7"/>
<dbReference type="Gene3D" id="2.40.10.10">
    <property type="entry name" value="Trypsin-like serine proteases"/>
    <property type="match status" value="1"/>
</dbReference>
<evidence type="ECO:0000256" key="1">
    <source>
        <dbReference type="ARBA" id="ARBA00022670"/>
    </source>
</evidence>
<dbReference type="GO" id="GO:0004252">
    <property type="term" value="F:serine-type endopeptidase activity"/>
    <property type="evidence" value="ECO:0007669"/>
    <property type="project" value="InterPro"/>
</dbReference>
<feature type="signal peptide" evidence="6">
    <location>
        <begin position="1"/>
        <end position="17"/>
    </location>
</feature>
<dbReference type="InterPro" id="IPR001254">
    <property type="entry name" value="Trypsin_dom"/>
</dbReference>
<dbReference type="PRINTS" id="PR00722">
    <property type="entry name" value="CHYMOTRYPSIN"/>
</dbReference>
<dbReference type="Proteomes" id="UP000682892">
    <property type="component" value="Unassembled WGS sequence"/>
</dbReference>
<keyword evidence="2" id="KW-0378">Hydrolase</keyword>